<comment type="similarity">
    <text evidence="1">Belongs to the ROK (NagC/XylR) family.</text>
</comment>
<dbReference type="InterPro" id="IPR000600">
    <property type="entry name" value="ROK"/>
</dbReference>
<dbReference type="Gene3D" id="1.10.10.10">
    <property type="entry name" value="Winged helix-like DNA-binding domain superfamily/Winged helix DNA-binding domain"/>
    <property type="match status" value="1"/>
</dbReference>
<dbReference type="OrthoDB" id="4083144at2"/>
<keyword evidence="3" id="KW-1185">Reference proteome</keyword>
<gene>
    <name evidence="2" type="ORF">SAMN05216270_101221</name>
</gene>
<dbReference type="SUPFAM" id="SSF46785">
    <property type="entry name" value="Winged helix' DNA-binding domain"/>
    <property type="match status" value="1"/>
</dbReference>
<dbReference type="InterPro" id="IPR036390">
    <property type="entry name" value="WH_DNA-bd_sf"/>
</dbReference>
<dbReference type="InterPro" id="IPR036388">
    <property type="entry name" value="WH-like_DNA-bd_sf"/>
</dbReference>
<dbReference type="GO" id="GO:0016301">
    <property type="term" value="F:kinase activity"/>
    <property type="evidence" value="ECO:0007669"/>
    <property type="project" value="UniProtKB-KW"/>
</dbReference>
<dbReference type="Gene3D" id="3.30.420.40">
    <property type="match status" value="2"/>
</dbReference>
<dbReference type="STRING" id="58114.SAMN05216270_101221"/>
<reference evidence="3" key="1">
    <citation type="submission" date="2016-10" db="EMBL/GenBank/DDBJ databases">
        <authorList>
            <person name="Varghese N."/>
            <person name="Submissions S."/>
        </authorList>
    </citation>
    <scope>NUCLEOTIDE SEQUENCE [LARGE SCALE GENOMIC DNA]</scope>
    <source>
        <strain evidence="3">CGMCC 4.3516</strain>
    </source>
</reference>
<keyword evidence="2" id="KW-0808">Transferase</keyword>
<dbReference type="PANTHER" id="PTHR18964:SF149">
    <property type="entry name" value="BIFUNCTIONAL UDP-N-ACETYLGLUCOSAMINE 2-EPIMERASE_N-ACETYLMANNOSAMINE KINASE"/>
    <property type="match status" value="1"/>
</dbReference>
<dbReference type="Pfam" id="PF13412">
    <property type="entry name" value="HTH_24"/>
    <property type="match status" value="1"/>
</dbReference>
<keyword evidence="2" id="KW-0418">Kinase</keyword>
<dbReference type="InterPro" id="IPR043129">
    <property type="entry name" value="ATPase_NBD"/>
</dbReference>
<proteinExistence type="inferred from homology"/>
<sequence>MRSFGADTRLPTLAVVLDIIRERGAVSRVELADATGLTQATMTHAVRKLTALGLVHEVGTAPANRGTPRRLIGIRADACYMVGVQLDQFAAVGVVVDLAGRVVVRHDMPGSGKRPIAEVVADLAGQVRSMLDEAAVPREKVLGLGLATYGPQDREAGVVITPHPTPEWLRYPLAETLAAATGLPVALENDATAAGLGVQTQGGSGSNFAVVFMSGGIGGGVILDGHPYRGVTSNGVELGHISVDALGEECPCGNRGCLDPIAGPRPVVERALENPALAARLGLGADTLTDFNLIGRAAREGNAEAAALIADSAQRLAIATVSLVNMFDVGRVVLAGHAFTESGPAYRDVLQVVLNRRVFMRHVHTVEVELAGDVAQATAVGGAAVVLRNLLESPNPELRTAVS</sequence>
<dbReference type="AlphaFoldDB" id="A0A1G6R066"/>
<dbReference type="Pfam" id="PF00480">
    <property type="entry name" value="ROK"/>
    <property type="match status" value="1"/>
</dbReference>
<evidence type="ECO:0000256" key="1">
    <source>
        <dbReference type="ARBA" id="ARBA00006479"/>
    </source>
</evidence>
<dbReference type="PANTHER" id="PTHR18964">
    <property type="entry name" value="ROK (REPRESSOR, ORF, KINASE) FAMILY"/>
    <property type="match status" value="1"/>
</dbReference>
<protein>
    <submittedName>
        <fullName evidence="2">Sugar kinase of the NBD/HSP70 family, may contain an N-terminal HTH domain</fullName>
    </submittedName>
</protein>
<dbReference type="RefSeq" id="WP_091027296.1">
    <property type="nucleotide sequence ID" value="NZ_FNAD01000001.1"/>
</dbReference>
<dbReference type="Proteomes" id="UP000198949">
    <property type="component" value="Unassembled WGS sequence"/>
</dbReference>
<organism evidence="2 3">
    <name type="scientific">Glycomyces harbinensis</name>
    <dbReference type="NCBI Taxonomy" id="58114"/>
    <lineage>
        <taxon>Bacteria</taxon>
        <taxon>Bacillati</taxon>
        <taxon>Actinomycetota</taxon>
        <taxon>Actinomycetes</taxon>
        <taxon>Glycomycetales</taxon>
        <taxon>Glycomycetaceae</taxon>
        <taxon>Glycomyces</taxon>
    </lineage>
</organism>
<evidence type="ECO:0000313" key="2">
    <source>
        <dbReference type="EMBL" id="SDC98002.1"/>
    </source>
</evidence>
<evidence type="ECO:0000313" key="3">
    <source>
        <dbReference type="Proteomes" id="UP000198949"/>
    </source>
</evidence>
<dbReference type="SUPFAM" id="SSF53067">
    <property type="entry name" value="Actin-like ATPase domain"/>
    <property type="match status" value="1"/>
</dbReference>
<name>A0A1G6R066_9ACTN</name>
<dbReference type="EMBL" id="FNAD01000001">
    <property type="protein sequence ID" value="SDC98002.1"/>
    <property type="molecule type" value="Genomic_DNA"/>
</dbReference>
<accession>A0A1G6R066</accession>